<sequence>MHSLIKKSTFSQNHAWKYNSICSTIGDRRVSDASSMLRHKTCSLMLCLVQKTYLFINQINSVGNSVCSALPSCTACTCHWNAFVNFITMDEKS</sequence>
<evidence type="ECO:0000313" key="1">
    <source>
        <dbReference type="EMBL" id="KRY27085.1"/>
    </source>
</evidence>
<evidence type="ECO:0000313" key="2">
    <source>
        <dbReference type="Proteomes" id="UP000054776"/>
    </source>
</evidence>
<dbReference type="InParanoid" id="A0A0V1AQV7"/>
<dbReference type="Proteomes" id="UP000054776">
    <property type="component" value="Unassembled WGS sequence"/>
</dbReference>
<comment type="caution">
    <text evidence="1">The sequence shown here is derived from an EMBL/GenBank/DDBJ whole genome shotgun (WGS) entry which is preliminary data.</text>
</comment>
<accession>A0A0V1AQV7</accession>
<reference evidence="1 2" key="1">
    <citation type="submission" date="2015-01" db="EMBL/GenBank/DDBJ databases">
        <title>Evolution of Trichinella species and genotypes.</title>
        <authorList>
            <person name="Korhonen P.K."/>
            <person name="Edoardo P."/>
            <person name="Giuseppe L.R."/>
            <person name="Gasser R.B."/>
        </authorList>
    </citation>
    <scope>NUCLEOTIDE SEQUENCE [LARGE SCALE GENOMIC DNA]</scope>
    <source>
        <strain evidence="1">ISS3</strain>
    </source>
</reference>
<dbReference type="AlphaFoldDB" id="A0A0V1AQV7"/>
<protein>
    <submittedName>
        <fullName evidence="1">Uncharacterized protein</fullName>
    </submittedName>
</protein>
<name>A0A0V1AQV7_TRISP</name>
<dbReference type="EMBL" id="JYDH01000287">
    <property type="protein sequence ID" value="KRY27085.1"/>
    <property type="molecule type" value="Genomic_DNA"/>
</dbReference>
<organism evidence="1 2">
    <name type="scientific">Trichinella spiralis</name>
    <name type="common">Trichina worm</name>
    <dbReference type="NCBI Taxonomy" id="6334"/>
    <lineage>
        <taxon>Eukaryota</taxon>
        <taxon>Metazoa</taxon>
        <taxon>Ecdysozoa</taxon>
        <taxon>Nematoda</taxon>
        <taxon>Enoplea</taxon>
        <taxon>Dorylaimia</taxon>
        <taxon>Trichinellida</taxon>
        <taxon>Trichinellidae</taxon>
        <taxon>Trichinella</taxon>
    </lineage>
</organism>
<gene>
    <name evidence="1" type="ORF">T01_8738</name>
</gene>
<proteinExistence type="predicted"/>
<keyword evidence="2" id="KW-1185">Reference proteome</keyword>